<dbReference type="GO" id="GO:0016740">
    <property type="term" value="F:transferase activity"/>
    <property type="evidence" value="ECO:0007669"/>
    <property type="project" value="UniProtKB-KW"/>
</dbReference>
<reference evidence="3" key="1">
    <citation type="submission" date="2016-10" db="EMBL/GenBank/DDBJ databases">
        <authorList>
            <person name="Varghese N."/>
            <person name="Submissions S."/>
        </authorList>
    </citation>
    <scope>NUCLEOTIDE SEQUENCE [LARGE SCALE GENOMIC DNA]</scope>
    <source>
        <strain evidence="3">DSM 24767</strain>
    </source>
</reference>
<gene>
    <name evidence="2" type="ORF">SAMN04489842_0331</name>
</gene>
<keyword evidence="2" id="KW-0808">Transferase</keyword>
<dbReference type="Pfam" id="PF00581">
    <property type="entry name" value="Rhodanese"/>
    <property type="match status" value="1"/>
</dbReference>
<feature type="domain" description="Rhodanese" evidence="1">
    <location>
        <begin position="15"/>
        <end position="109"/>
    </location>
</feature>
<dbReference type="Gene3D" id="3.40.250.10">
    <property type="entry name" value="Rhodanese-like domain"/>
    <property type="match status" value="1"/>
</dbReference>
<dbReference type="SUPFAM" id="SSF52821">
    <property type="entry name" value="Rhodanese/Cell cycle control phosphatase"/>
    <property type="match status" value="1"/>
</dbReference>
<dbReference type="CDD" id="cd00158">
    <property type="entry name" value="RHOD"/>
    <property type="match status" value="1"/>
</dbReference>
<evidence type="ECO:0000313" key="3">
    <source>
        <dbReference type="Proteomes" id="UP000198848"/>
    </source>
</evidence>
<name>A0A1H0ZKY6_NATTX</name>
<protein>
    <submittedName>
        <fullName evidence="2">Rhodanese-related sulfurtransferase</fullName>
    </submittedName>
</protein>
<proteinExistence type="predicted"/>
<dbReference type="PANTHER" id="PTHR43031:SF1">
    <property type="entry name" value="PYRIDINE NUCLEOTIDE-DISULPHIDE OXIDOREDUCTASE"/>
    <property type="match status" value="1"/>
</dbReference>
<sequence>MSKIRPPELEDRLEEQNSPYVLDIRPRESYQRDRIDGSRNVPVYHDLRSGDETELREEISRAPDDKTVVTVCKAGIVARKATAVLEDEGYDAVTLAGGMRRWNGYQNGSIGYRLRSALSALLP</sequence>
<evidence type="ECO:0000259" key="1">
    <source>
        <dbReference type="PROSITE" id="PS50206"/>
    </source>
</evidence>
<dbReference type="PANTHER" id="PTHR43031">
    <property type="entry name" value="FAD-DEPENDENT OXIDOREDUCTASE"/>
    <property type="match status" value="1"/>
</dbReference>
<accession>A0A1H0ZKY6</accession>
<organism evidence="2 3">
    <name type="scientific">Natronobacterium texcoconense</name>
    <dbReference type="NCBI Taxonomy" id="1095778"/>
    <lineage>
        <taxon>Archaea</taxon>
        <taxon>Methanobacteriati</taxon>
        <taxon>Methanobacteriota</taxon>
        <taxon>Stenosarchaea group</taxon>
        <taxon>Halobacteria</taxon>
        <taxon>Halobacteriales</taxon>
        <taxon>Natrialbaceae</taxon>
        <taxon>Natronobacterium</taxon>
    </lineage>
</organism>
<dbReference type="OrthoDB" id="3168at2157"/>
<dbReference type="PROSITE" id="PS50206">
    <property type="entry name" value="RHODANESE_3"/>
    <property type="match status" value="1"/>
</dbReference>
<dbReference type="STRING" id="1095778.SAMN04489842_0331"/>
<evidence type="ECO:0000313" key="2">
    <source>
        <dbReference type="EMBL" id="SDQ28007.1"/>
    </source>
</evidence>
<dbReference type="RefSeq" id="WP_090376368.1">
    <property type="nucleotide sequence ID" value="NZ_FNLC01000001.1"/>
</dbReference>
<dbReference type="Proteomes" id="UP000198848">
    <property type="component" value="Unassembled WGS sequence"/>
</dbReference>
<keyword evidence="3" id="KW-1185">Reference proteome</keyword>
<dbReference type="AlphaFoldDB" id="A0A1H0ZKY6"/>
<dbReference type="EMBL" id="FNLC01000001">
    <property type="protein sequence ID" value="SDQ28007.1"/>
    <property type="molecule type" value="Genomic_DNA"/>
</dbReference>
<dbReference type="SMART" id="SM00450">
    <property type="entry name" value="RHOD"/>
    <property type="match status" value="1"/>
</dbReference>
<dbReference type="InterPro" id="IPR050229">
    <property type="entry name" value="GlpE_sulfurtransferase"/>
</dbReference>
<dbReference type="InterPro" id="IPR001763">
    <property type="entry name" value="Rhodanese-like_dom"/>
</dbReference>
<dbReference type="InterPro" id="IPR036873">
    <property type="entry name" value="Rhodanese-like_dom_sf"/>
</dbReference>